<feature type="transmembrane region" description="Helical" evidence="2">
    <location>
        <begin position="36"/>
        <end position="59"/>
    </location>
</feature>
<dbReference type="AlphaFoldDB" id="A0A7W4YC77"/>
<keyword evidence="2" id="KW-0812">Transmembrane</keyword>
<proteinExistence type="predicted"/>
<keyword evidence="2" id="KW-1133">Transmembrane helix</keyword>
<evidence type="ECO:0000256" key="1">
    <source>
        <dbReference type="SAM" id="MobiDB-lite"/>
    </source>
</evidence>
<reference evidence="3 4" key="1">
    <citation type="submission" date="2020-08" db="EMBL/GenBank/DDBJ databases">
        <title>The Agave Microbiome: Exploring the role of microbial communities in plant adaptations to desert environments.</title>
        <authorList>
            <person name="Partida-Martinez L.P."/>
        </authorList>
    </citation>
    <scope>NUCLEOTIDE SEQUENCE [LARGE SCALE GENOMIC DNA]</scope>
    <source>
        <strain evidence="3 4">RAS26</strain>
    </source>
</reference>
<evidence type="ECO:0000313" key="3">
    <source>
        <dbReference type="EMBL" id="MBB2924730.1"/>
    </source>
</evidence>
<dbReference type="InterPro" id="IPR027417">
    <property type="entry name" value="P-loop_NTPase"/>
</dbReference>
<dbReference type="SUPFAM" id="SSF52540">
    <property type="entry name" value="P-loop containing nucleoside triphosphate hydrolases"/>
    <property type="match status" value="1"/>
</dbReference>
<dbReference type="EMBL" id="JACHVX010000006">
    <property type="protein sequence ID" value="MBB2924730.1"/>
    <property type="molecule type" value="Genomic_DNA"/>
</dbReference>
<name>A0A7W4YC77_9CELL</name>
<keyword evidence="2" id="KW-0472">Membrane</keyword>
<protein>
    <submittedName>
        <fullName evidence="3">MinD-like ATPase involved in chromosome partitioning or flagellar assembly</fullName>
    </submittedName>
</protein>
<evidence type="ECO:0000256" key="2">
    <source>
        <dbReference type="SAM" id="Phobius"/>
    </source>
</evidence>
<evidence type="ECO:0000313" key="4">
    <source>
        <dbReference type="Proteomes" id="UP000518206"/>
    </source>
</evidence>
<dbReference type="Proteomes" id="UP000518206">
    <property type="component" value="Unassembled WGS sequence"/>
</dbReference>
<feature type="region of interest" description="Disordered" evidence="1">
    <location>
        <begin position="279"/>
        <end position="319"/>
    </location>
</feature>
<gene>
    <name evidence="3" type="ORF">FHR80_003666</name>
</gene>
<comment type="caution">
    <text evidence="3">The sequence shown here is derived from an EMBL/GenBank/DDBJ whole genome shotgun (WGS) entry which is preliminary data.</text>
</comment>
<feature type="compositionally biased region" description="Pro residues" evidence="1">
    <location>
        <begin position="296"/>
        <end position="306"/>
    </location>
</feature>
<keyword evidence="3" id="KW-0969">Cilium</keyword>
<keyword evidence="3" id="KW-0282">Flagellum</keyword>
<accession>A0A7W4YC77</accession>
<reference evidence="3 4" key="2">
    <citation type="submission" date="2020-08" db="EMBL/GenBank/DDBJ databases">
        <authorList>
            <person name="Partida-Martinez L."/>
            <person name="Huntemann M."/>
            <person name="Clum A."/>
            <person name="Wang J."/>
            <person name="Palaniappan K."/>
            <person name="Ritter S."/>
            <person name="Chen I.-M."/>
            <person name="Stamatis D."/>
            <person name="Reddy T."/>
            <person name="O'Malley R."/>
            <person name="Daum C."/>
            <person name="Shapiro N."/>
            <person name="Ivanova N."/>
            <person name="Kyrpides N."/>
            <person name="Woyke T."/>
        </authorList>
    </citation>
    <scope>NUCLEOTIDE SEQUENCE [LARGE SCALE GENOMIC DNA]</scope>
    <source>
        <strain evidence="3 4">RAS26</strain>
    </source>
</reference>
<dbReference type="RefSeq" id="WP_183297515.1">
    <property type="nucleotide sequence ID" value="NZ_JACHVX010000006.1"/>
</dbReference>
<organism evidence="3 4">
    <name type="scientific">Cellulomonas cellasea</name>
    <dbReference type="NCBI Taxonomy" id="43670"/>
    <lineage>
        <taxon>Bacteria</taxon>
        <taxon>Bacillati</taxon>
        <taxon>Actinomycetota</taxon>
        <taxon>Actinomycetes</taxon>
        <taxon>Micrococcales</taxon>
        <taxon>Cellulomonadaceae</taxon>
        <taxon>Cellulomonas</taxon>
    </lineage>
</organism>
<keyword evidence="3" id="KW-0966">Cell projection</keyword>
<sequence>MGRAWTTVVSALPGRVDELRRLDAAVRAPLPLSTRVGFAGVAGGIGCSVAAGLAASVLARRRDHRVLAVNASPSSRSLLWHAGLTSPATSTPAHEVERRAARHSSEATAGLTLTPGGLHCLDLHANGTPVRDARWWEAVAPAGRFFDFVVTDWGVRDPATVGSVVSASTVVCVVTAADRASVQAGVDLAHAVDDPGVRVLLAVVDASGARRPATGDLVRLLPVPAVELPRDRAHGAARPVPGGRLRASTNLAALRLAAALVGAATPGAAGLPVRGVTAGARSVGVGPSAPVGSPSEPTPPPQPPAGARPAARARRERAA</sequence>
<dbReference type="Gene3D" id="3.40.50.300">
    <property type="entry name" value="P-loop containing nucleotide triphosphate hydrolases"/>
    <property type="match status" value="1"/>
</dbReference>